<protein>
    <submittedName>
        <fullName evidence="1">Uncharacterized protein</fullName>
    </submittedName>
</protein>
<evidence type="ECO:0000313" key="1">
    <source>
        <dbReference type="EMBL" id="CAA9232425.1"/>
    </source>
</evidence>
<gene>
    <name evidence="1" type="ORF">AVDCRST_MAG95-1048</name>
</gene>
<proteinExistence type="predicted"/>
<name>A0A6J4HVR3_9BACT</name>
<dbReference type="AlphaFoldDB" id="A0A6J4HVR3"/>
<dbReference type="EMBL" id="CADCTJ010000334">
    <property type="protein sequence ID" value="CAA9232425.1"/>
    <property type="molecule type" value="Genomic_DNA"/>
</dbReference>
<organism evidence="1">
    <name type="scientific">uncultured Adhaeribacter sp</name>
    <dbReference type="NCBI Taxonomy" id="448109"/>
    <lineage>
        <taxon>Bacteria</taxon>
        <taxon>Pseudomonadati</taxon>
        <taxon>Bacteroidota</taxon>
        <taxon>Cytophagia</taxon>
        <taxon>Cytophagales</taxon>
        <taxon>Hymenobacteraceae</taxon>
        <taxon>Adhaeribacter</taxon>
        <taxon>environmental samples</taxon>
    </lineage>
</organism>
<reference evidence="1" key="1">
    <citation type="submission" date="2020-02" db="EMBL/GenBank/DDBJ databases">
        <authorList>
            <person name="Meier V. D."/>
        </authorList>
    </citation>
    <scope>NUCLEOTIDE SEQUENCE</scope>
    <source>
        <strain evidence="1">AVDCRST_MAG95</strain>
    </source>
</reference>
<sequence>MKRSVLLSQFACSSATRIKGKPLPAIAIINHEIPDLLNNR</sequence>
<accession>A0A6J4HVR3</accession>